<dbReference type="PANTHER" id="PTHR45656:SF4">
    <property type="entry name" value="PROTEIN CBR-CLEC-78"/>
    <property type="match status" value="1"/>
</dbReference>
<evidence type="ECO:0000259" key="7">
    <source>
        <dbReference type="PROSITE" id="PS50923"/>
    </source>
</evidence>
<dbReference type="HOGENOM" id="CLU_1304501_0_0_1"/>
<dbReference type="InterPro" id="IPR035976">
    <property type="entry name" value="Sushi/SCR/CCP_sf"/>
</dbReference>
<dbReference type="PANTHER" id="PTHR45656">
    <property type="entry name" value="PROTEIN CBR-CLEC-78"/>
    <property type="match status" value="1"/>
</dbReference>
<reference evidence="9" key="1">
    <citation type="submission" date="2003-08" db="EMBL/GenBank/DDBJ databases">
        <authorList>
            <person name="Birren B."/>
            <person name="Nusbaum C."/>
            <person name="Abebe A."/>
            <person name="Abouelleil A."/>
            <person name="Adekoya E."/>
            <person name="Ait-zahra M."/>
            <person name="Allen N."/>
            <person name="Allen T."/>
            <person name="An P."/>
            <person name="Anderson M."/>
            <person name="Anderson S."/>
            <person name="Arachchi H."/>
            <person name="Armbruster J."/>
            <person name="Bachantsang P."/>
            <person name="Baldwin J."/>
            <person name="Barry A."/>
            <person name="Bayul T."/>
            <person name="Blitshsteyn B."/>
            <person name="Bloom T."/>
            <person name="Blye J."/>
            <person name="Boguslavskiy L."/>
            <person name="Borowsky M."/>
            <person name="Boukhgalter B."/>
            <person name="Brunache A."/>
            <person name="Butler J."/>
            <person name="Calixte N."/>
            <person name="Calvo S."/>
            <person name="Camarata J."/>
            <person name="Campo K."/>
            <person name="Chang J."/>
            <person name="Cheshatsang Y."/>
            <person name="Citroen M."/>
            <person name="Collymore A."/>
            <person name="Considine T."/>
            <person name="Cook A."/>
            <person name="Cooke P."/>
            <person name="Corum B."/>
            <person name="Cuomo C."/>
            <person name="David R."/>
            <person name="Dawoe T."/>
            <person name="Degray S."/>
            <person name="Dodge S."/>
            <person name="Dooley K."/>
            <person name="Dorje P."/>
            <person name="Dorjee K."/>
            <person name="Dorris L."/>
            <person name="Duffey N."/>
            <person name="Dupes A."/>
            <person name="Elkins T."/>
            <person name="Engels R."/>
            <person name="Erickson J."/>
            <person name="Farina A."/>
            <person name="Faro S."/>
            <person name="Ferreira P."/>
            <person name="Fischer H."/>
            <person name="Fitzgerald M."/>
            <person name="Foley K."/>
            <person name="Gage D."/>
            <person name="Galagan J."/>
            <person name="Gearin G."/>
            <person name="Gnerre S."/>
            <person name="Gnirke A."/>
            <person name="Goyette A."/>
            <person name="Graham J."/>
            <person name="Grandbois E."/>
            <person name="Gyaltsen K."/>
            <person name="Hafez N."/>
            <person name="Hagopian D."/>
            <person name="Hagos B."/>
            <person name="Hall J."/>
            <person name="Hatcher B."/>
            <person name="Heller A."/>
            <person name="Higgins H."/>
            <person name="Honan T."/>
            <person name="Horn A."/>
            <person name="Houde N."/>
            <person name="Hughes L."/>
            <person name="Hulme W."/>
            <person name="Husby E."/>
            <person name="Iliev I."/>
            <person name="Jaffe D."/>
            <person name="Jones C."/>
            <person name="Kamal M."/>
            <person name="Kamat A."/>
            <person name="Kamvysselis M."/>
            <person name="Karlsson E."/>
            <person name="Kells C."/>
            <person name="Kieu A."/>
            <person name="Kisner P."/>
            <person name="Kodira C."/>
            <person name="Kulbokas E."/>
            <person name="Labutti K."/>
            <person name="Lama D."/>
            <person name="Landers T."/>
            <person name="Leger J."/>
            <person name="Levine S."/>
            <person name="Lewis D."/>
            <person name="Lewis T."/>
            <person name="Lindblad-toh K."/>
            <person name="Liu X."/>
            <person name="Lokyitsang T."/>
            <person name="Lokyitsang Y."/>
            <person name="Lucien O."/>
            <person name="Lui A."/>
            <person name="Ma L.J."/>
            <person name="Mabbitt R."/>
            <person name="Macdonald J."/>
            <person name="Maclean C."/>
            <person name="Major J."/>
            <person name="Manning J."/>
            <person name="Marabella R."/>
            <person name="Maru K."/>
            <person name="Matthews C."/>
            <person name="Mauceli E."/>
            <person name="Mccarthy M."/>
            <person name="Mcdonough S."/>
            <person name="Mcghee T."/>
            <person name="Meldrim J."/>
            <person name="Meneus L."/>
            <person name="Mesirov J."/>
            <person name="Mihalev A."/>
            <person name="Mihova T."/>
            <person name="Mikkelsen T."/>
            <person name="Mlenga V."/>
            <person name="Moru K."/>
            <person name="Mozes J."/>
            <person name="Mulrain L."/>
            <person name="Munson G."/>
            <person name="Naylor J."/>
            <person name="Newes C."/>
            <person name="Nguyen C."/>
            <person name="Nguyen N."/>
            <person name="Nguyen T."/>
            <person name="Nicol R."/>
            <person name="Nielsen C."/>
            <person name="Nizzari M."/>
            <person name="Norbu C."/>
            <person name="Norbu N."/>
            <person name="O'donnell P."/>
            <person name="Okoawo O."/>
            <person name="O'leary S."/>
            <person name="Omotosho B."/>
            <person name="O'neill K."/>
            <person name="Osman S."/>
            <person name="Parker S."/>
            <person name="Perrin D."/>
            <person name="Phunkhang P."/>
            <person name="Piqani B."/>
            <person name="Purcell S."/>
            <person name="Rachupka T."/>
            <person name="Ramasamy U."/>
            <person name="Rameau R."/>
            <person name="Ray V."/>
            <person name="Raymond C."/>
            <person name="Retta R."/>
            <person name="Richardson S."/>
            <person name="Rise C."/>
            <person name="Rodriguez J."/>
            <person name="Rogers J."/>
            <person name="Rogov P."/>
            <person name="Rutman M."/>
            <person name="Schupbach R."/>
            <person name="Seaman C."/>
            <person name="Settipalli S."/>
            <person name="Sharpe T."/>
            <person name="Sheridan J."/>
            <person name="Sherpa N."/>
            <person name="Shi J."/>
            <person name="Smirnov S."/>
            <person name="Smith C."/>
            <person name="Sougnez C."/>
            <person name="Spencer B."/>
            <person name="Stalker J."/>
            <person name="Stange-thomann N."/>
            <person name="Stavropoulos S."/>
            <person name="Stetson K."/>
            <person name="Stone C."/>
            <person name="Stone S."/>
            <person name="Stubbs M."/>
            <person name="Talamas J."/>
            <person name="Tchuinga P."/>
            <person name="Tenzing P."/>
            <person name="Tesfaye S."/>
            <person name="Theodore J."/>
            <person name="Thoulutsang Y."/>
            <person name="Topham K."/>
            <person name="Towey S."/>
            <person name="Tsamla T."/>
            <person name="Tsomo N."/>
            <person name="Vallee D."/>
            <person name="Vassiliev H."/>
            <person name="Venkataraman V."/>
            <person name="Vinson J."/>
            <person name="Vo A."/>
            <person name="Wade C."/>
            <person name="Wang S."/>
            <person name="Wangchuk T."/>
            <person name="Wangdi T."/>
            <person name="Whittaker C."/>
            <person name="Wilkinson J."/>
            <person name="Wu Y."/>
            <person name="Wyman D."/>
            <person name="Yadav S."/>
            <person name="Yang S."/>
            <person name="Yang X."/>
            <person name="Yeager S."/>
            <person name="Yee E."/>
            <person name="Young G."/>
            <person name="Zainoun J."/>
            <person name="Zembeck L."/>
            <person name="Zimmer A."/>
            <person name="Zody M."/>
            <person name="Lander E."/>
        </authorList>
    </citation>
    <scope>NUCLEOTIDE SEQUENCE [LARGE SCALE GENOMIC DNA]</scope>
</reference>
<evidence type="ECO:0008006" key="10">
    <source>
        <dbReference type="Google" id="ProtNLM"/>
    </source>
</evidence>
<name>H2YD50_CIOSA</name>
<feature type="domain" description="Sushi" evidence="7">
    <location>
        <begin position="89"/>
        <end position="148"/>
    </location>
</feature>
<feature type="domain" description="Sushi" evidence="7">
    <location>
        <begin position="23"/>
        <end position="86"/>
    </location>
</feature>
<evidence type="ECO:0000256" key="2">
    <source>
        <dbReference type="ARBA" id="ARBA00022737"/>
    </source>
</evidence>
<evidence type="ECO:0000259" key="6">
    <source>
        <dbReference type="PROSITE" id="PS50026"/>
    </source>
</evidence>
<feature type="disulfide bond" evidence="4">
    <location>
        <begin position="10"/>
        <end position="19"/>
    </location>
</feature>
<dbReference type="SMART" id="SM00032">
    <property type="entry name" value="CCP"/>
    <property type="match status" value="3"/>
</dbReference>
<evidence type="ECO:0000313" key="9">
    <source>
        <dbReference type="Proteomes" id="UP000007875"/>
    </source>
</evidence>
<feature type="disulfide bond" evidence="5">
    <location>
        <begin position="119"/>
        <end position="146"/>
    </location>
</feature>
<dbReference type="GeneTree" id="ENSGT00390000002494"/>
<dbReference type="Proteomes" id="UP000007875">
    <property type="component" value="Unassembled WGS sequence"/>
</dbReference>
<keyword evidence="9" id="KW-1185">Reference proteome</keyword>
<dbReference type="Ensembl" id="ENSCSAVT00000003297.1">
    <property type="protein sequence ID" value="ENSCSAVP00000003248.1"/>
    <property type="gene ID" value="ENSCSAVG00000001931.1"/>
</dbReference>
<evidence type="ECO:0000256" key="4">
    <source>
        <dbReference type="PROSITE-ProRule" id="PRU00076"/>
    </source>
</evidence>
<reference evidence="8" key="2">
    <citation type="submission" date="2025-08" db="UniProtKB">
        <authorList>
            <consortium name="Ensembl"/>
        </authorList>
    </citation>
    <scope>IDENTIFICATION</scope>
</reference>
<keyword evidence="3 4" id="KW-1015">Disulfide bond</keyword>
<dbReference type="InParanoid" id="H2YD50"/>
<dbReference type="PROSITE" id="PS50026">
    <property type="entry name" value="EGF_3"/>
    <property type="match status" value="1"/>
</dbReference>
<dbReference type="InterPro" id="IPR000742">
    <property type="entry name" value="EGF"/>
</dbReference>
<reference evidence="8" key="3">
    <citation type="submission" date="2025-09" db="UniProtKB">
        <authorList>
            <consortium name="Ensembl"/>
        </authorList>
    </citation>
    <scope>IDENTIFICATION</scope>
</reference>
<dbReference type="STRING" id="51511.ENSCSAVP00000003248"/>
<evidence type="ECO:0000313" key="8">
    <source>
        <dbReference type="Ensembl" id="ENSCSAVP00000003248.1"/>
    </source>
</evidence>
<dbReference type="PROSITE" id="PS00022">
    <property type="entry name" value="EGF_1"/>
    <property type="match status" value="1"/>
</dbReference>
<organism evidence="8 9">
    <name type="scientific">Ciona savignyi</name>
    <name type="common">Pacific transparent sea squirt</name>
    <dbReference type="NCBI Taxonomy" id="51511"/>
    <lineage>
        <taxon>Eukaryota</taxon>
        <taxon>Metazoa</taxon>
        <taxon>Chordata</taxon>
        <taxon>Tunicata</taxon>
        <taxon>Ascidiacea</taxon>
        <taxon>Phlebobranchia</taxon>
        <taxon>Cionidae</taxon>
        <taxon>Ciona</taxon>
    </lineage>
</organism>
<keyword evidence="1" id="KW-0732">Signal</keyword>
<dbReference type="Gene3D" id="2.10.70.10">
    <property type="entry name" value="Complement Module, domain 1"/>
    <property type="match status" value="2"/>
</dbReference>
<dbReference type="OMA" id="CRNANHI"/>
<dbReference type="CDD" id="cd00033">
    <property type="entry name" value="CCP"/>
    <property type="match status" value="2"/>
</dbReference>
<dbReference type="eggNOG" id="KOG4297">
    <property type="taxonomic scope" value="Eukaryota"/>
</dbReference>
<keyword evidence="4" id="KW-0245">EGF-like domain</keyword>
<keyword evidence="5" id="KW-0768">Sushi</keyword>
<comment type="caution">
    <text evidence="4">Lacks conserved residue(s) required for the propagation of feature annotation.</text>
</comment>
<dbReference type="PROSITE" id="PS50923">
    <property type="entry name" value="SUSHI"/>
    <property type="match status" value="2"/>
</dbReference>
<evidence type="ECO:0000256" key="3">
    <source>
        <dbReference type="ARBA" id="ARBA00023157"/>
    </source>
</evidence>
<accession>H2YD50</accession>
<feature type="domain" description="EGF-like" evidence="6">
    <location>
        <begin position="1"/>
        <end position="20"/>
    </location>
</feature>
<dbReference type="SUPFAM" id="SSF57535">
    <property type="entry name" value="Complement control module/SCR domain"/>
    <property type="match status" value="3"/>
</dbReference>
<dbReference type="Pfam" id="PF00084">
    <property type="entry name" value="Sushi"/>
    <property type="match status" value="2"/>
</dbReference>
<dbReference type="AlphaFoldDB" id="H2YD50"/>
<protein>
    <recommendedName>
        <fullName evidence="10">Sushi domain-containing protein</fullName>
    </recommendedName>
</protein>
<sequence length="211" mass="22980">MVGTNYQCACSRLYTGDNCQTLKRCVVPDGSEMLLAGGGTPLQREYDVNTRLEFSCRNANHIIEGNVYSTCLFTQNWDRPFPTCVAPAGRCPNLVAPQNGAVRYSDNRKPPDTIALFSCDDGYNPIGDRRVLCQVDFQWSGGAPTCQLSGCNVFQAPPGITFPLGIEHAVGALIRVDCTDLFHRLSGGPSSIECLGRNQWSTDLNSYTCGP</sequence>
<evidence type="ECO:0000256" key="1">
    <source>
        <dbReference type="ARBA" id="ARBA00022729"/>
    </source>
</evidence>
<dbReference type="InterPro" id="IPR051277">
    <property type="entry name" value="SEZ6_CSMD_C4BPB_Regulators"/>
</dbReference>
<keyword evidence="2" id="KW-0677">Repeat</keyword>
<evidence type="ECO:0000256" key="5">
    <source>
        <dbReference type="PROSITE-ProRule" id="PRU00302"/>
    </source>
</evidence>
<dbReference type="InterPro" id="IPR000436">
    <property type="entry name" value="Sushi_SCR_CCP_dom"/>
</dbReference>
<proteinExistence type="predicted"/>